<protein>
    <submittedName>
        <fullName evidence="6">LysR family transcriptional regulator</fullName>
    </submittedName>
</protein>
<dbReference type="Gene3D" id="1.10.10.10">
    <property type="entry name" value="Winged helix-like DNA-binding domain superfamily/Winged helix DNA-binding domain"/>
    <property type="match status" value="1"/>
</dbReference>
<dbReference type="InterPro" id="IPR036388">
    <property type="entry name" value="WH-like_DNA-bd_sf"/>
</dbReference>
<evidence type="ECO:0000259" key="5">
    <source>
        <dbReference type="PROSITE" id="PS50931"/>
    </source>
</evidence>
<dbReference type="FunFam" id="1.10.10.10:FF:000001">
    <property type="entry name" value="LysR family transcriptional regulator"/>
    <property type="match status" value="1"/>
</dbReference>
<evidence type="ECO:0000313" key="7">
    <source>
        <dbReference type="Proteomes" id="UP000604475"/>
    </source>
</evidence>
<dbReference type="GO" id="GO:0005829">
    <property type="term" value="C:cytosol"/>
    <property type="evidence" value="ECO:0007669"/>
    <property type="project" value="TreeGrafter"/>
</dbReference>
<accession>A0A937RP24</accession>
<dbReference type="InterPro" id="IPR000847">
    <property type="entry name" value="LysR_HTH_N"/>
</dbReference>
<dbReference type="InterPro" id="IPR050950">
    <property type="entry name" value="HTH-type_LysR_regulators"/>
</dbReference>
<evidence type="ECO:0000313" key="6">
    <source>
        <dbReference type="EMBL" id="MBL7633577.1"/>
    </source>
</evidence>
<name>A0A937RP24_9ACTN</name>
<keyword evidence="4" id="KW-0804">Transcription</keyword>
<gene>
    <name evidence="6" type="ORF">I7412_41780</name>
</gene>
<evidence type="ECO:0000256" key="4">
    <source>
        <dbReference type="ARBA" id="ARBA00023163"/>
    </source>
</evidence>
<organism evidence="6 7">
    <name type="scientific">Frankia nepalensis</name>
    <dbReference type="NCBI Taxonomy" id="1836974"/>
    <lineage>
        <taxon>Bacteria</taxon>
        <taxon>Bacillati</taxon>
        <taxon>Actinomycetota</taxon>
        <taxon>Actinomycetes</taxon>
        <taxon>Frankiales</taxon>
        <taxon>Frankiaceae</taxon>
        <taxon>Frankia</taxon>
    </lineage>
</organism>
<dbReference type="Proteomes" id="UP000604475">
    <property type="component" value="Unassembled WGS sequence"/>
</dbReference>
<dbReference type="Gene3D" id="3.40.190.290">
    <property type="match status" value="1"/>
</dbReference>
<dbReference type="CDD" id="cd05466">
    <property type="entry name" value="PBP2_LTTR_substrate"/>
    <property type="match status" value="1"/>
</dbReference>
<proteinExistence type="inferred from homology"/>
<keyword evidence="7" id="KW-1185">Reference proteome</keyword>
<evidence type="ECO:0000256" key="1">
    <source>
        <dbReference type="ARBA" id="ARBA00009437"/>
    </source>
</evidence>
<dbReference type="GO" id="GO:0003677">
    <property type="term" value="F:DNA binding"/>
    <property type="evidence" value="ECO:0007669"/>
    <property type="project" value="UniProtKB-KW"/>
</dbReference>
<sequence length="311" mass="33071">MEHFLAVAEEGGFTRAAARLHMVQSGVSASIRSLERELGVELFERTTQHVALTEAGRALVPEARRVLGAVRQARQVVTEVRDGARGTLSVGIPHSLTPRTVLAALASFRADHPLVQVRLAPPGQAGSPGHAEQLRDGELDLAVVATTGPLPGLRLYPLRTETMVLACAGDHPVAAREAVTLAEAGTLELLELTPGWGARAAVDRAYATAGIARRPARLELNDVATILELVRYRLGVAFVPGSLAEAAADLRFVPVEPRPPRYQVAVAASVDRPLSTVAATFLSRCLRPVRPVEMSEPAPRAIPIKRGVAVP</sequence>
<dbReference type="EMBL" id="JAEACQ010000388">
    <property type="protein sequence ID" value="MBL7633577.1"/>
    <property type="molecule type" value="Genomic_DNA"/>
</dbReference>
<dbReference type="PRINTS" id="PR00039">
    <property type="entry name" value="HTHLYSR"/>
</dbReference>
<evidence type="ECO:0000256" key="2">
    <source>
        <dbReference type="ARBA" id="ARBA00023015"/>
    </source>
</evidence>
<evidence type="ECO:0000256" key="3">
    <source>
        <dbReference type="ARBA" id="ARBA00023125"/>
    </source>
</evidence>
<dbReference type="PANTHER" id="PTHR30419">
    <property type="entry name" value="HTH-TYPE TRANSCRIPTIONAL REGULATOR YBHD"/>
    <property type="match status" value="1"/>
</dbReference>
<keyword evidence="2" id="KW-0805">Transcription regulation</keyword>
<comment type="caution">
    <text evidence="6">The sequence shown here is derived from an EMBL/GenBank/DDBJ whole genome shotgun (WGS) entry which is preliminary data.</text>
</comment>
<dbReference type="Pfam" id="PF03466">
    <property type="entry name" value="LysR_substrate"/>
    <property type="match status" value="1"/>
</dbReference>
<dbReference type="InterPro" id="IPR005119">
    <property type="entry name" value="LysR_subst-bd"/>
</dbReference>
<dbReference type="GO" id="GO:0003700">
    <property type="term" value="F:DNA-binding transcription factor activity"/>
    <property type="evidence" value="ECO:0007669"/>
    <property type="project" value="InterPro"/>
</dbReference>
<keyword evidence="3" id="KW-0238">DNA-binding</keyword>
<dbReference type="SUPFAM" id="SSF46785">
    <property type="entry name" value="Winged helix' DNA-binding domain"/>
    <property type="match status" value="1"/>
</dbReference>
<dbReference type="AlphaFoldDB" id="A0A937RP24"/>
<reference evidence="6" key="1">
    <citation type="submission" date="2020-12" db="EMBL/GenBank/DDBJ databases">
        <title>Genomic characterization of non-nitrogen-fixing Frankia strains.</title>
        <authorList>
            <person name="Carlos-Shanley C."/>
            <person name="Guerra T."/>
            <person name="Hahn D."/>
        </authorList>
    </citation>
    <scope>NUCLEOTIDE SEQUENCE</scope>
    <source>
        <strain evidence="6">CN6</strain>
    </source>
</reference>
<dbReference type="SUPFAM" id="SSF53850">
    <property type="entry name" value="Periplasmic binding protein-like II"/>
    <property type="match status" value="1"/>
</dbReference>
<dbReference type="Pfam" id="PF00126">
    <property type="entry name" value="HTH_1"/>
    <property type="match status" value="1"/>
</dbReference>
<dbReference type="InterPro" id="IPR036390">
    <property type="entry name" value="WH_DNA-bd_sf"/>
</dbReference>
<feature type="domain" description="HTH lysR-type" evidence="5">
    <location>
        <begin position="1"/>
        <end position="53"/>
    </location>
</feature>
<dbReference type="PROSITE" id="PS50931">
    <property type="entry name" value="HTH_LYSR"/>
    <property type="match status" value="1"/>
</dbReference>
<comment type="similarity">
    <text evidence="1">Belongs to the LysR transcriptional regulatory family.</text>
</comment>
<dbReference type="PANTHER" id="PTHR30419:SF31">
    <property type="entry name" value="BLR3139 PROTEIN"/>
    <property type="match status" value="1"/>
</dbReference>